<dbReference type="AlphaFoldDB" id="A0A1U7IHW4"/>
<feature type="domain" description="BMC" evidence="7">
    <location>
        <begin position="4"/>
        <end position="92"/>
    </location>
</feature>
<evidence type="ECO:0000256" key="6">
    <source>
        <dbReference type="HAMAP-Rule" id="MF_00854"/>
    </source>
</evidence>
<comment type="domain">
    <text evidence="6">The tight homohexamer forms a small pore which is positively charged.</text>
</comment>
<keyword evidence="1 6" id="KW-0602">Photosynthesis</keyword>
<dbReference type="GO" id="GO:0015979">
    <property type="term" value="P:photosynthesis"/>
    <property type="evidence" value="ECO:0007669"/>
    <property type="project" value="UniProtKB-KW"/>
</dbReference>
<keyword evidence="2 6" id="KW-0120">Carbon dioxide fixation</keyword>
<dbReference type="OrthoDB" id="7057533at2"/>
<comment type="subcellular location">
    <subcellularLocation>
        <location evidence="3 6">Carboxysome</location>
    </subcellularLocation>
</comment>
<evidence type="ECO:0000256" key="3">
    <source>
        <dbReference type="ARBA" id="ARBA00023587"/>
    </source>
</evidence>
<dbReference type="GO" id="GO:0043886">
    <property type="term" value="F:structural constituent of carboxysome shell"/>
    <property type="evidence" value="ECO:0007669"/>
    <property type="project" value="UniProtKB-UniRule"/>
</dbReference>
<dbReference type="Gene3D" id="3.30.70.1710">
    <property type="match status" value="1"/>
</dbReference>
<accession>A0A1U7IHW4</accession>
<dbReference type="PANTHER" id="PTHR33941:SF13">
    <property type="entry name" value="CARBOXYSOME SHELL PROTEIN CCMK4"/>
    <property type="match status" value="1"/>
</dbReference>
<dbReference type="CDD" id="cd07057">
    <property type="entry name" value="BMC_CcmK"/>
    <property type="match status" value="1"/>
</dbReference>
<dbReference type="InterPro" id="IPR050575">
    <property type="entry name" value="BMC_shell"/>
</dbReference>
<comment type="similarity">
    <text evidence="6">Belongs to the bacterial microcompartments protein family. CcmK subfamily.</text>
</comment>
<dbReference type="STRING" id="454136.NIES2119_16725"/>
<evidence type="ECO:0000313" key="9">
    <source>
        <dbReference type="Proteomes" id="UP000185860"/>
    </source>
</evidence>
<dbReference type="RefSeq" id="WP_073594635.1">
    <property type="nucleotide sequence ID" value="NZ_MRCE01000015.1"/>
</dbReference>
<name>A0A1U7IHW4_9CYAN</name>
<dbReference type="GO" id="GO:0031470">
    <property type="term" value="C:carboxysome"/>
    <property type="evidence" value="ECO:0007669"/>
    <property type="project" value="UniProtKB-SubCell"/>
</dbReference>
<keyword evidence="5" id="KW-1283">Bacterial microcompartment</keyword>
<dbReference type="InterPro" id="IPR044872">
    <property type="entry name" value="CcmK/CsoS1_BMC"/>
</dbReference>
<comment type="function">
    <text evidence="6">One of the shell proteins of the carboxysome, a polyhedral inclusion where RuBisCO (ribulose bisphosphate carboxylase, rbcL-rbcS) is sequestered. Assembles into hexamers which make sheets that form the facets of the polyhedral carboxysome. The hexamer central pore probably regulates metabolite flux.</text>
</comment>
<proteinExistence type="inferred from homology"/>
<dbReference type="HAMAP" id="MF_00854">
    <property type="entry name" value="CcmK"/>
    <property type="match status" value="1"/>
</dbReference>
<dbReference type="EMBL" id="MRCE01000015">
    <property type="protein sequence ID" value="OKH36670.1"/>
    <property type="molecule type" value="Genomic_DNA"/>
</dbReference>
<evidence type="ECO:0000256" key="4">
    <source>
        <dbReference type="ARBA" id="ARBA00023669"/>
    </source>
</evidence>
<reference evidence="8 9" key="1">
    <citation type="submission" date="2016-11" db="EMBL/GenBank/DDBJ databases">
        <title>Draft Genome Sequences of Nine Cyanobacterial Strains from Diverse Habitats.</title>
        <authorList>
            <person name="Zhu T."/>
            <person name="Hou S."/>
            <person name="Lu X."/>
            <person name="Hess W.R."/>
        </authorList>
    </citation>
    <scope>NUCLEOTIDE SEQUENCE [LARGE SCALE GENOMIC DNA]</scope>
    <source>
        <strain evidence="8 9">IAM M-71</strain>
    </source>
</reference>
<dbReference type="PROSITE" id="PS51930">
    <property type="entry name" value="BMC_2"/>
    <property type="match status" value="1"/>
</dbReference>
<dbReference type="InterPro" id="IPR046380">
    <property type="entry name" value="CcmK"/>
</dbReference>
<dbReference type="Proteomes" id="UP000185860">
    <property type="component" value="Unassembled WGS sequence"/>
</dbReference>
<comment type="subunit">
    <text evidence="6">Homohexamer. Interacts with CcmN and CcmO in the carboxysome.</text>
</comment>
<dbReference type="InterPro" id="IPR037233">
    <property type="entry name" value="CcmK-like_sf"/>
</dbReference>
<keyword evidence="4 6" id="KW-1282">Carboxysome</keyword>
<comment type="caution">
    <text evidence="8">The sequence shown here is derived from an EMBL/GenBank/DDBJ whole genome shotgun (WGS) entry which is preliminary data.</text>
</comment>
<evidence type="ECO:0000256" key="1">
    <source>
        <dbReference type="ARBA" id="ARBA00022531"/>
    </source>
</evidence>
<sequence>MPAAVGMVEVKGLPPALAVADAMVKAARVTLVGMEKVSSARYTLIVRGDVAEVTTSVEAGVRAVASVNTEEELLLSYHVIPRPDANVETVLPIHNSREVEVYLRT</sequence>
<evidence type="ECO:0000256" key="5">
    <source>
        <dbReference type="ARBA" id="ARBA00024446"/>
    </source>
</evidence>
<dbReference type="InterPro" id="IPR000249">
    <property type="entry name" value="BMC_dom"/>
</dbReference>
<evidence type="ECO:0000313" key="8">
    <source>
        <dbReference type="EMBL" id="OKH36670.1"/>
    </source>
</evidence>
<organism evidence="8 9">
    <name type="scientific">[Phormidium ambiguum] IAM M-71</name>
    <dbReference type="NCBI Taxonomy" id="454136"/>
    <lineage>
        <taxon>Bacteria</taxon>
        <taxon>Bacillati</taxon>
        <taxon>Cyanobacteriota</taxon>
        <taxon>Cyanophyceae</taxon>
        <taxon>Oscillatoriophycideae</taxon>
        <taxon>Aerosakkonematales</taxon>
        <taxon>Aerosakkonemataceae</taxon>
        <taxon>Floridanema</taxon>
    </lineage>
</organism>
<evidence type="ECO:0000256" key="2">
    <source>
        <dbReference type="ARBA" id="ARBA00023300"/>
    </source>
</evidence>
<protein>
    <recommendedName>
        <fullName evidence="6">Carboxysome shell protein CcmK</fullName>
    </recommendedName>
    <alternativeName>
        <fullName evidence="6">Carbon dioxide-concentrating mechanism protein CcmK</fullName>
    </alternativeName>
</protein>
<gene>
    <name evidence="6" type="primary">ccmK</name>
    <name evidence="8" type="ORF">NIES2119_16725</name>
</gene>
<dbReference type="PANTHER" id="PTHR33941">
    <property type="entry name" value="PROPANEDIOL UTILIZATION PROTEIN PDUA"/>
    <property type="match status" value="1"/>
</dbReference>
<evidence type="ECO:0000259" key="7">
    <source>
        <dbReference type="PROSITE" id="PS51930"/>
    </source>
</evidence>
<dbReference type="SMART" id="SM00877">
    <property type="entry name" value="BMC"/>
    <property type="match status" value="1"/>
</dbReference>
<dbReference type="SUPFAM" id="SSF143414">
    <property type="entry name" value="CcmK-like"/>
    <property type="match status" value="1"/>
</dbReference>
<dbReference type="Pfam" id="PF00936">
    <property type="entry name" value="BMC"/>
    <property type="match status" value="1"/>
</dbReference>
<dbReference type="GO" id="GO:0015977">
    <property type="term" value="P:carbon fixation"/>
    <property type="evidence" value="ECO:0007669"/>
    <property type="project" value="UniProtKB-UniRule"/>
</dbReference>